<keyword evidence="1" id="KW-0808">Transferase</keyword>
<dbReference type="KEGG" id="spad:DVK44_09770"/>
<feature type="binding site" evidence="3">
    <location>
        <position position="42"/>
    </location>
    <ligand>
        <name>Mg(2+)</name>
        <dbReference type="ChEBI" id="CHEBI:18420"/>
    </ligand>
</feature>
<reference evidence="7" key="1">
    <citation type="submission" date="2018-07" db="EMBL/GenBank/DDBJ databases">
        <authorList>
            <person name="Zhao J."/>
        </authorList>
    </citation>
    <scope>NUCLEOTIDE SEQUENCE [LARGE SCALE GENOMIC DNA]</scope>
    <source>
        <strain evidence="7">GSSD-12</strain>
    </source>
</reference>
<name>A0A345HML8_9ACTN</name>
<keyword evidence="3" id="KW-0460">Magnesium</keyword>
<dbReference type="SUPFAM" id="SSF56214">
    <property type="entry name" value="4'-phosphopantetheinyl transferase"/>
    <property type="match status" value="1"/>
</dbReference>
<dbReference type="InterPro" id="IPR008278">
    <property type="entry name" value="4-PPantetheinyl_Trfase_dom"/>
</dbReference>
<feature type="binding site" evidence="2">
    <location>
        <position position="40"/>
    </location>
    <ligand>
        <name>CoA</name>
        <dbReference type="ChEBI" id="CHEBI:57287"/>
    </ligand>
</feature>
<evidence type="ECO:0008006" key="8">
    <source>
        <dbReference type="Google" id="ProtNLM"/>
    </source>
</evidence>
<feature type="binding site" evidence="3">
    <location>
        <position position="40"/>
    </location>
    <ligand>
        <name>Mg(2+)</name>
        <dbReference type="ChEBI" id="CHEBI:18420"/>
    </ligand>
</feature>
<dbReference type="Proteomes" id="UP000253868">
    <property type="component" value="Chromosome"/>
</dbReference>
<feature type="domain" description="4'-phosphopantetheinyl transferase" evidence="4">
    <location>
        <begin position="36"/>
        <end position="121"/>
    </location>
</feature>
<dbReference type="InterPro" id="IPR003542">
    <property type="entry name" value="Enbac_synth_compD-like"/>
</dbReference>
<dbReference type="EMBL" id="CP031194">
    <property type="protein sequence ID" value="AXG77942.1"/>
    <property type="molecule type" value="Genomic_DNA"/>
</dbReference>
<comment type="cofactor">
    <cofactor evidence="3">
        <name>Mg(2+)</name>
        <dbReference type="ChEBI" id="CHEBI:18420"/>
    </cofactor>
</comment>
<accession>A0A345HML8</accession>
<feature type="domain" description="4'-phosphopantetheinyl transferase N-terminal" evidence="5">
    <location>
        <begin position="3"/>
        <end position="30"/>
    </location>
</feature>
<organism evidence="6 7">
    <name type="scientific">Streptomyces paludis</name>
    <dbReference type="NCBI Taxonomy" id="2282738"/>
    <lineage>
        <taxon>Bacteria</taxon>
        <taxon>Bacillati</taxon>
        <taxon>Actinomycetota</taxon>
        <taxon>Actinomycetes</taxon>
        <taxon>Kitasatosporales</taxon>
        <taxon>Streptomycetaceae</taxon>
        <taxon>Streptomyces</taxon>
    </lineage>
</organism>
<dbReference type="InterPro" id="IPR041354">
    <property type="entry name" value="4PPT_N"/>
</dbReference>
<keyword evidence="7" id="KW-1185">Reference proteome</keyword>
<evidence type="ECO:0000259" key="4">
    <source>
        <dbReference type="Pfam" id="PF01648"/>
    </source>
</evidence>
<evidence type="ECO:0000259" key="5">
    <source>
        <dbReference type="Pfam" id="PF17837"/>
    </source>
</evidence>
<dbReference type="GO" id="GO:0000287">
    <property type="term" value="F:magnesium ion binding"/>
    <property type="evidence" value="ECO:0007669"/>
    <property type="project" value="InterPro"/>
</dbReference>
<dbReference type="InterPro" id="IPR037143">
    <property type="entry name" value="4-PPantetheinyl_Trfase_dom_sf"/>
</dbReference>
<sequence length="137" mass="14409">MPREPGGRPRFPRGFAGSIAHTDRLAVAVVVPGAAAVGVDIESAVISPRVAGFILRGQERLTLLPPAGKYTPRELFAAKEAAFKALSARGTLGDFLFWRIELGQSDDALIASYGGVPVTVWINSDVDLSLALAILPG</sequence>
<dbReference type="GO" id="GO:0008897">
    <property type="term" value="F:holo-[acyl-carrier-protein] synthase activity"/>
    <property type="evidence" value="ECO:0007669"/>
    <property type="project" value="InterPro"/>
</dbReference>
<dbReference type="Pfam" id="PF17837">
    <property type="entry name" value="4PPT_N"/>
    <property type="match status" value="1"/>
</dbReference>
<feature type="binding site" evidence="3">
    <location>
        <position position="41"/>
    </location>
    <ligand>
        <name>Mg(2+)</name>
        <dbReference type="ChEBI" id="CHEBI:18420"/>
    </ligand>
</feature>
<feature type="binding site" evidence="2">
    <location>
        <position position="84"/>
    </location>
    <ligand>
        <name>CoA</name>
        <dbReference type="ChEBI" id="CHEBI:57287"/>
    </ligand>
</feature>
<dbReference type="AlphaFoldDB" id="A0A345HML8"/>
<dbReference type="GO" id="GO:0009366">
    <property type="term" value="C:enterobactin synthetase complex"/>
    <property type="evidence" value="ECO:0007669"/>
    <property type="project" value="InterPro"/>
</dbReference>
<dbReference type="GO" id="GO:0009239">
    <property type="term" value="P:enterobactin biosynthetic process"/>
    <property type="evidence" value="ECO:0007669"/>
    <property type="project" value="InterPro"/>
</dbReference>
<dbReference type="GO" id="GO:0005886">
    <property type="term" value="C:plasma membrane"/>
    <property type="evidence" value="ECO:0007669"/>
    <property type="project" value="TreeGrafter"/>
</dbReference>
<protein>
    <recommendedName>
        <fullName evidence="8">4'-phosphopantetheinyl transferase domain-containing protein</fullName>
    </recommendedName>
</protein>
<evidence type="ECO:0000313" key="7">
    <source>
        <dbReference type="Proteomes" id="UP000253868"/>
    </source>
</evidence>
<dbReference type="PANTHER" id="PTHR38096">
    <property type="entry name" value="ENTEROBACTIN SYNTHASE COMPONENT D"/>
    <property type="match status" value="1"/>
</dbReference>
<feature type="binding site" evidence="2">
    <location>
        <position position="80"/>
    </location>
    <ligand>
        <name>CoA</name>
        <dbReference type="ChEBI" id="CHEBI:57287"/>
    </ligand>
</feature>
<gene>
    <name evidence="6" type="ORF">DVK44_09770</name>
</gene>
<evidence type="ECO:0000256" key="1">
    <source>
        <dbReference type="ARBA" id="ARBA00022679"/>
    </source>
</evidence>
<evidence type="ECO:0000256" key="3">
    <source>
        <dbReference type="PIRSR" id="PIRSR603542-2"/>
    </source>
</evidence>
<dbReference type="Pfam" id="PF01648">
    <property type="entry name" value="ACPS"/>
    <property type="match status" value="1"/>
</dbReference>
<proteinExistence type="predicted"/>
<evidence type="ECO:0000313" key="6">
    <source>
        <dbReference type="EMBL" id="AXG77942.1"/>
    </source>
</evidence>
<evidence type="ECO:0000256" key="2">
    <source>
        <dbReference type="PIRSR" id="PIRSR603542-1"/>
    </source>
</evidence>
<keyword evidence="3" id="KW-0479">Metal-binding</keyword>
<dbReference type="PANTHER" id="PTHR38096:SF1">
    <property type="entry name" value="ENTEROBACTIN SYNTHASE COMPONENT D"/>
    <property type="match status" value="1"/>
</dbReference>
<dbReference type="OrthoDB" id="4251520at2"/>